<dbReference type="STRING" id="157652.A0A371E902"/>
<dbReference type="EMBL" id="QJKJ01015447">
    <property type="protein sequence ID" value="RDX62526.1"/>
    <property type="molecule type" value="Genomic_DNA"/>
</dbReference>
<reference evidence="1" key="1">
    <citation type="submission" date="2018-05" db="EMBL/GenBank/DDBJ databases">
        <title>Draft genome of Mucuna pruriens seed.</title>
        <authorList>
            <person name="Nnadi N.E."/>
            <person name="Vos R."/>
            <person name="Hasami M.H."/>
            <person name="Devisetty U.K."/>
            <person name="Aguiy J.C."/>
        </authorList>
    </citation>
    <scope>NUCLEOTIDE SEQUENCE [LARGE SCALE GENOMIC DNA]</scope>
    <source>
        <strain evidence="1">JCA_2017</strain>
    </source>
</reference>
<evidence type="ECO:0000313" key="1">
    <source>
        <dbReference type="EMBL" id="RDX62526.1"/>
    </source>
</evidence>
<dbReference type="OrthoDB" id="1935586at2759"/>
<evidence type="ECO:0008006" key="3">
    <source>
        <dbReference type="Google" id="ProtNLM"/>
    </source>
</evidence>
<dbReference type="Proteomes" id="UP000257109">
    <property type="component" value="Unassembled WGS sequence"/>
</dbReference>
<dbReference type="Gene3D" id="3.30.420.10">
    <property type="entry name" value="Ribonuclease H-like superfamily/Ribonuclease H"/>
    <property type="match status" value="1"/>
</dbReference>
<organism evidence="1 2">
    <name type="scientific">Mucuna pruriens</name>
    <name type="common">Velvet bean</name>
    <name type="synonym">Dolichos pruriens</name>
    <dbReference type="NCBI Taxonomy" id="157652"/>
    <lineage>
        <taxon>Eukaryota</taxon>
        <taxon>Viridiplantae</taxon>
        <taxon>Streptophyta</taxon>
        <taxon>Embryophyta</taxon>
        <taxon>Tracheophyta</taxon>
        <taxon>Spermatophyta</taxon>
        <taxon>Magnoliopsida</taxon>
        <taxon>eudicotyledons</taxon>
        <taxon>Gunneridae</taxon>
        <taxon>Pentapetalae</taxon>
        <taxon>rosids</taxon>
        <taxon>fabids</taxon>
        <taxon>Fabales</taxon>
        <taxon>Fabaceae</taxon>
        <taxon>Papilionoideae</taxon>
        <taxon>50 kb inversion clade</taxon>
        <taxon>NPAAA clade</taxon>
        <taxon>indigoferoid/millettioid clade</taxon>
        <taxon>Phaseoleae</taxon>
        <taxon>Mucuna</taxon>
    </lineage>
</organism>
<dbReference type="InterPro" id="IPR012337">
    <property type="entry name" value="RNaseH-like_sf"/>
</dbReference>
<proteinExistence type="predicted"/>
<accession>A0A371E902</accession>
<dbReference type="InterPro" id="IPR036397">
    <property type="entry name" value="RNaseH_sf"/>
</dbReference>
<dbReference type="PANTHER" id="PTHR35046">
    <property type="entry name" value="ZINC KNUCKLE (CCHC-TYPE) FAMILY PROTEIN"/>
    <property type="match status" value="1"/>
</dbReference>
<dbReference type="SUPFAM" id="SSF53098">
    <property type="entry name" value="Ribonuclease H-like"/>
    <property type="match status" value="1"/>
</dbReference>
<sequence length="138" mass="16152">MAHFIPCHKSGDASMDMVRLHGLLKTIGLDRDTKFLGHFLRSLWSRLGTKLLFSTICHSQTDGQIEVDWIPHVEFAYNRVFNSTTSYYPFKFAYGFNPLSPLDLFPFPILPNCVNNDERFFKAQFVQRLHDKERPHME</sequence>
<keyword evidence="2" id="KW-1185">Reference proteome</keyword>
<dbReference type="AlphaFoldDB" id="A0A371E902"/>
<name>A0A371E902_MUCPR</name>
<protein>
    <recommendedName>
        <fullName evidence="3">Integrase catalytic domain-containing protein</fullName>
    </recommendedName>
</protein>
<evidence type="ECO:0000313" key="2">
    <source>
        <dbReference type="Proteomes" id="UP000257109"/>
    </source>
</evidence>
<feature type="non-terminal residue" evidence="1">
    <location>
        <position position="1"/>
    </location>
</feature>
<dbReference type="PANTHER" id="PTHR35046:SF9">
    <property type="entry name" value="RNA-DIRECTED DNA POLYMERASE"/>
    <property type="match status" value="1"/>
</dbReference>
<gene>
    <name evidence="1" type="ORF">CR513_59136</name>
</gene>
<dbReference type="GO" id="GO:0003676">
    <property type="term" value="F:nucleic acid binding"/>
    <property type="evidence" value="ECO:0007669"/>
    <property type="project" value="InterPro"/>
</dbReference>
<comment type="caution">
    <text evidence="1">The sequence shown here is derived from an EMBL/GenBank/DDBJ whole genome shotgun (WGS) entry which is preliminary data.</text>
</comment>